<feature type="modified residue" description="4-aspartylphosphate" evidence="5">
    <location>
        <position position="55"/>
    </location>
</feature>
<keyword evidence="10" id="KW-1185">Reference proteome</keyword>
<proteinExistence type="predicted"/>
<dbReference type="SMART" id="SM00448">
    <property type="entry name" value="REC"/>
    <property type="match status" value="1"/>
</dbReference>
<evidence type="ECO:0000256" key="1">
    <source>
        <dbReference type="ARBA" id="ARBA00022553"/>
    </source>
</evidence>
<reference evidence="10" key="2">
    <citation type="journal article" date="2016" name="Int. J. Syst. Evol. Microbiol.">
        <title>Complete genome sequence and cell structure of Limnochorda pilosa, a Gram-negative spore-former within the phylum Firmicutes.</title>
        <authorList>
            <person name="Watanabe M."/>
            <person name="Kojima H."/>
            <person name="Fukui M."/>
        </authorList>
    </citation>
    <scope>NUCLEOTIDE SEQUENCE [LARGE SCALE GENOMIC DNA]</scope>
    <source>
        <strain evidence="10">HC45</strain>
    </source>
</reference>
<dbReference type="Gene3D" id="3.40.50.2300">
    <property type="match status" value="1"/>
</dbReference>
<dbReference type="Pfam" id="PF00196">
    <property type="entry name" value="GerE"/>
    <property type="match status" value="1"/>
</dbReference>
<evidence type="ECO:0000256" key="2">
    <source>
        <dbReference type="ARBA" id="ARBA00023015"/>
    </source>
</evidence>
<evidence type="ECO:0000259" key="8">
    <source>
        <dbReference type="PROSITE" id="PS50110"/>
    </source>
</evidence>
<dbReference type="InterPro" id="IPR016032">
    <property type="entry name" value="Sig_transdc_resp-reg_C-effctor"/>
</dbReference>
<keyword evidence="1 5" id="KW-0597">Phosphoprotein</keyword>
<dbReference type="EMBL" id="AP014924">
    <property type="protein sequence ID" value="BAS29276.1"/>
    <property type="molecule type" value="Genomic_DNA"/>
</dbReference>
<feature type="compositionally biased region" description="Basic and acidic residues" evidence="6">
    <location>
        <begin position="150"/>
        <end position="159"/>
    </location>
</feature>
<dbReference type="PROSITE" id="PS00622">
    <property type="entry name" value="HTH_LUXR_1"/>
    <property type="match status" value="1"/>
</dbReference>
<evidence type="ECO:0000313" key="10">
    <source>
        <dbReference type="Proteomes" id="UP000065807"/>
    </source>
</evidence>
<dbReference type="PROSITE" id="PS50110">
    <property type="entry name" value="RESPONSE_REGULATORY"/>
    <property type="match status" value="1"/>
</dbReference>
<evidence type="ECO:0000256" key="3">
    <source>
        <dbReference type="ARBA" id="ARBA00023125"/>
    </source>
</evidence>
<dbReference type="AlphaFoldDB" id="A0A0K2SQA0"/>
<gene>
    <name evidence="9" type="ORF">LIP_3464</name>
</gene>
<dbReference type="InterPro" id="IPR011006">
    <property type="entry name" value="CheY-like_superfamily"/>
</dbReference>
<keyword evidence="4" id="KW-0804">Transcription</keyword>
<evidence type="ECO:0000259" key="7">
    <source>
        <dbReference type="PROSITE" id="PS50043"/>
    </source>
</evidence>
<organism evidence="9 10">
    <name type="scientific">Limnochorda pilosa</name>
    <dbReference type="NCBI Taxonomy" id="1555112"/>
    <lineage>
        <taxon>Bacteria</taxon>
        <taxon>Bacillati</taxon>
        <taxon>Bacillota</taxon>
        <taxon>Limnochordia</taxon>
        <taxon>Limnochordales</taxon>
        <taxon>Limnochordaceae</taxon>
        <taxon>Limnochorda</taxon>
    </lineage>
</organism>
<feature type="domain" description="HTH luxR-type" evidence="7">
    <location>
        <begin position="149"/>
        <end position="214"/>
    </location>
</feature>
<dbReference type="PRINTS" id="PR00038">
    <property type="entry name" value="HTHLUXR"/>
</dbReference>
<accession>A0A0K2SQA0</accession>
<dbReference type="PANTHER" id="PTHR43214">
    <property type="entry name" value="TWO-COMPONENT RESPONSE REGULATOR"/>
    <property type="match status" value="1"/>
</dbReference>
<dbReference type="KEGG" id="lpil:LIP_3464"/>
<feature type="region of interest" description="Disordered" evidence="6">
    <location>
        <begin position="139"/>
        <end position="159"/>
    </location>
</feature>
<dbReference type="CDD" id="cd06170">
    <property type="entry name" value="LuxR_C_like"/>
    <property type="match status" value="1"/>
</dbReference>
<dbReference type="SUPFAM" id="SSF46894">
    <property type="entry name" value="C-terminal effector domain of the bipartite response regulators"/>
    <property type="match status" value="1"/>
</dbReference>
<dbReference type="STRING" id="1555112.LIP_3464"/>
<dbReference type="Pfam" id="PF00072">
    <property type="entry name" value="Response_reg"/>
    <property type="match status" value="1"/>
</dbReference>
<dbReference type="PROSITE" id="PS50043">
    <property type="entry name" value="HTH_LUXR_2"/>
    <property type="match status" value="1"/>
</dbReference>
<evidence type="ECO:0000256" key="4">
    <source>
        <dbReference type="ARBA" id="ARBA00023163"/>
    </source>
</evidence>
<dbReference type="SUPFAM" id="SSF52172">
    <property type="entry name" value="CheY-like"/>
    <property type="match status" value="1"/>
</dbReference>
<evidence type="ECO:0000256" key="6">
    <source>
        <dbReference type="SAM" id="MobiDB-lite"/>
    </source>
</evidence>
<dbReference type="GO" id="GO:0006355">
    <property type="term" value="P:regulation of DNA-templated transcription"/>
    <property type="evidence" value="ECO:0007669"/>
    <property type="project" value="InterPro"/>
</dbReference>
<dbReference type="CDD" id="cd17535">
    <property type="entry name" value="REC_NarL-like"/>
    <property type="match status" value="1"/>
</dbReference>
<sequence length="226" mass="24830">MKTRVLIAEDHAFVREGTRRILEEQADCEVVAEAADGESAVELARRMRPDVALVDIRLPRLNGVEVTRRLRSTSPGTRVLILSAYDDDDYVFALMEAGAAGYLLKTAPAREVVEAVRSVAKGETVLHPAITQKIARLWSEGGSRPAPSPPRDEHPLTPREMEVLRLVAKGLRNMQIAEALHVSVRTVEGHLSSIFGKLGVTSRTGAVIYGAQHHWFTVSEEGDPRP</sequence>
<dbReference type="InterPro" id="IPR058245">
    <property type="entry name" value="NreC/VraR/RcsB-like_REC"/>
</dbReference>
<dbReference type="InterPro" id="IPR000792">
    <property type="entry name" value="Tscrpt_reg_LuxR_C"/>
</dbReference>
<protein>
    <submittedName>
        <fullName evidence="9">LuxR family transcriptional regulator</fullName>
    </submittedName>
</protein>
<dbReference type="PATRIC" id="fig|1555112.3.peg.3499"/>
<dbReference type="SMART" id="SM00421">
    <property type="entry name" value="HTH_LUXR"/>
    <property type="match status" value="1"/>
</dbReference>
<dbReference type="PANTHER" id="PTHR43214:SF43">
    <property type="entry name" value="TWO-COMPONENT RESPONSE REGULATOR"/>
    <property type="match status" value="1"/>
</dbReference>
<dbReference type="Proteomes" id="UP000065807">
    <property type="component" value="Chromosome"/>
</dbReference>
<keyword evidence="2" id="KW-0805">Transcription regulation</keyword>
<dbReference type="GO" id="GO:0000160">
    <property type="term" value="P:phosphorelay signal transduction system"/>
    <property type="evidence" value="ECO:0007669"/>
    <property type="project" value="InterPro"/>
</dbReference>
<feature type="domain" description="Response regulatory" evidence="8">
    <location>
        <begin position="4"/>
        <end position="120"/>
    </location>
</feature>
<name>A0A0K2SQA0_LIMPI</name>
<reference evidence="10" key="1">
    <citation type="submission" date="2015-07" db="EMBL/GenBank/DDBJ databases">
        <title>Complete genome sequence and phylogenetic analysis of Limnochorda pilosa.</title>
        <authorList>
            <person name="Watanabe M."/>
            <person name="Kojima H."/>
            <person name="Fukui M."/>
        </authorList>
    </citation>
    <scope>NUCLEOTIDE SEQUENCE [LARGE SCALE GENOMIC DNA]</scope>
    <source>
        <strain evidence="10">HC45</strain>
    </source>
</reference>
<dbReference type="InterPro" id="IPR039420">
    <property type="entry name" value="WalR-like"/>
</dbReference>
<dbReference type="GO" id="GO:0003677">
    <property type="term" value="F:DNA binding"/>
    <property type="evidence" value="ECO:0007669"/>
    <property type="project" value="UniProtKB-KW"/>
</dbReference>
<dbReference type="InterPro" id="IPR001789">
    <property type="entry name" value="Sig_transdc_resp-reg_receiver"/>
</dbReference>
<evidence type="ECO:0000313" key="9">
    <source>
        <dbReference type="EMBL" id="BAS29276.1"/>
    </source>
</evidence>
<evidence type="ECO:0000256" key="5">
    <source>
        <dbReference type="PROSITE-ProRule" id="PRU00169"/>
    </source>
</evidence>
<keyword evidence="3" id="KW-0238">DNA-binding</keyword>